<dbReference type="RefSeq" id="WP_065991815.1">
    <property type="nucleotide sequence ID" value="NZ_MDEN01000069.1"/>
</dbReference>
<sequence length="132" mass="15026">MKLLQPQKLLDLDTVLPSDGEDYVEMSWVDNSLTLNIYYDPELPGIVRAKKAFVFLSPSYFVKTPFPGHSFFSCPDDRDLSLLSCLVEYKSSEMLDIANKPPGLPRYRHFRVYLHSVGAALHIVAQSFEVID</sequence>
<evidence type="ECO:0000313" key="1">
    <source>
        <dbReference type="EMBL" id="OCX10976.1"/>
    </source>
</evidence>
<proteinExistence type="predicted"/>
<protein>
    <submittedName>
        <fullName evidence="1">Uncharacterized protein</fullName>
    </submittedName>
</protein>
<dbReference type="AlphaFoldDB" id="A0A1C2D8J9"/>
<evidence type="ECO:0000313" key="2">
    <source>
        <dbReference type="Proteomes" id="UP000095143"/>
    </source>
</evidence>
<dbReference type="OrthoDB" id="6976449at2"/>
<dbReference type="EMBL" id="MDEN01000069">
    <property type="protein sequence ID" value="OCX10976.1"/>
    <property type="molecule type" value="Genomic_DNA"/>
</dbReference>
<comment type="caution">
    <text evidence="1">The sequence shown here is derived from an EMBL/GenBank/DDBJ whole genome shotgun (WGS) entry which is preliminary data.</text>
</comment>
<dbReference type="Proteomes" id="UP000095143">
    <property type="component" value="Unassembled WGS sequence"/>
</dbReference>
<gene>
    <name evidence="1" type="ORF">BBI10_22425</name>
</gene>
<organism evidence="1 2">
    <name type="scientific">Pseudomonas graminis</name>
    <dbReference type="NCBI Taxonomy" id="158627"/>
    <lineage>
        <taxon>Bacteria</taxon>
        <taxon>Pseudomonadati</taxon>
        <taxon>Pseudomonadota</taxon>
        <taxon>Gammaproteobacteria</taxon>
        <taxon>Pseudomonadales</taxon>
        <taxon>Pseudomonadaceae</taxon>
        <taxon>Pseudomonas</taxon>
    </lineage>
</organism>
<accession>A0A1C2D8J9</accession>
<name>A0A1C2D8J9_9PSED</name>
<reference evidence="1 2" key="1">
    <citation type="submission" date="2016-08" db="EMBL/GenBank/DDBJ databases">
        <title>Whole genome sequence of Pseudomonas graminis strain UASWS1507, a potential biological control agent for agriculture.</title>
        <authorList>
            <person name="Crovadore J."/>
            <person name="Calmin G."/>
            <person name="Chablais R."/>
            <person name="Cochard B."/>
            <person name="Lefort F."/>
        </authorList>
    </citation>
    <scope>NUCLEOTIDE SEQUENCE [LARGE SCALE GENOMIC DNA]</scope>
    <source>
        <strain evidence="1 2">UASWS1507</strain>
    </source>
</reference>